<evidence type="ECO:0000313" key="2">
    <source>
        <dbReference type="Proteomes" id="UP000019275"/>
    </source>
</evidence>
<gene>
    <name evidence="1" type="ORF">KLA_00680</name>
</gene>
<comment type="caution">
    <text evidence="1">The sequence shown here is derived from an EMBL/GenBank/DDBJ whole genome shotgun (WGS) entry which is preliminary data.</text>
</comment>
<dbReference type="Proteomes" id="UP000019275">
    <property type="component" value="Unassembled WGS sequence"/>
</dbReference>
<reference evidence="1 2" key="1">
    <citation type="journal article" date="2014" name="Genome Announc.">
        <title>Draft Genome Sequence of the Carrageenan-Degrading Bacterium Cellulophaga sp. Strain KL-A, Isolated from Decaying Marine Algae.</title>
        <authorList>
            <person name="Shan D."/>
            <person name="Ying J."/>
            <person name="Li X."/>
            <person name="Gao Z."/>
            <person name="Wei G."/>
            <person name="Shao Z."/>
        </authorList>
    </citation>
    <scope>NUCLEOTIDE SEQUENCE [LARGE SCALE GENOMIC DNA]</scope>
    <source>
        <strain evidence="1 2">KL-A</strain>
    </source>
</reference>
<accession>A0ABN0RSY2</accession>
<organism evidence="1 2">
    <name type="scientific">Cellulophaga geojensis KL-A</name>
    <dbReference type="NCBI Taxonomy" id="1328323"/>
    <lineage>
        <taxon>Bacteria</taxon>
        <taxon>Pseudomonadati</taxon>
        <taxon>Bacteroidota</taxon>
        <taxon>Flavobacteriia</taxon>
        <taxon>Flavobacteriales</taxon>
        <taxon>Flavobacteriaceae</taxon>
        <taxon>Cellulophaga</taxon>
    </lineage>
</organism>
<name>A0ABN0RSY2_9FLAO</name>
<keyword evidence="2" id="KW-1185">Reference proteome</keyword>
<dbReference type="EMBL" id="ARZX01000001">
    <property type="protein sequence ID" value="EWH15029.1"/>
    <property type="molecule type" value="Genomic_DNA"/>
</dbReference>
<sequence length="172" mass="19569">MVEIKSLVMAIISFFIQGEVPLVSTDTVFFVDVESKTITIEQHNLSTIKEQEEAATVGLKLAMEQTSLDDSLQGLTLISKKIYEKDNTLNATIKLSYNSIKYITSLGFHLNTDGTYAYYKNNTIELLTDNGVEEEHQYNFKADQNIKFKITPIIYKDVKLISLAPAWNKKQY</sequence>
<dbReference type="RefSeq" id="WP_034642850.1">
    <property type="nucleotide sequence ID" value="NZ_ARZX01000001.1"/>
</dbReference>
<evidence type="ECO:0000313" key="1">
    <source>
        <dbReference type="EMBL" id="EWH15029.1"/>
    </source>
</evidence>
<proteinExistence type="predicted"/>
<protein>
    <submittedName>
        <fullName evidence="1">Uncharacterized protein</fullName>
    </submittedName>
</protein>